<keyword evidence="3" id="KW-1185">Reference proteome</keyword>
<dbReference type="Proteomes" id="UP000001208">
    <property type="component" value="Chromosome"/>
</dbReference>
<evidence type="ECO:0000313" key="3">
    <source>
        <dbReference type="Proteomes" id="UP000001208"/>
    </source>
</evidence>
<dbReference type="STRING" id="517418.Ctha_0211"/>
<dbReference type="AlphaFoldDB" id="B3QTD6"/>
<evidence type="ECO:0000256" key="1">
    <source>
        <dbReference type="SAM" id="SignalP"/>
    </source>
</evidence>
<proteinExistence type="predicted"/>
<accession>B3QTD6</accession>
<dbReference type="KEGG" id="cts:Ctha_0211"/>
<keyword evidence="1" id="KW-0732">Signal</keyword>
<evidence type="ECO:0000313" key="2">
    <source>
        <dbReference type="EMBL" id="ACF12682.1"/>
    </source>
</evidence>
<protein>
    <submittedName>
        <fullName evidence="2">Uncharacterized protein</fullName>
    </submittedName>
</protein>
<feature type="signal peptide" evidence="1">
    <location>
        <begin position="1"/>
        <end position="24"/>
    </location>
</feature>
<organism evidence="2 3">
    <name type="scientific">Chloroherpeton thalassium (strain ATCC 35110 / GB-78)</name>
    <dbReference type="NCBI Taxonomy" id="517418"/>
    <lineage>
        <taxon>Bacteria</taxon>
        <taxon>Pseudomonadati</taxon>
        <taxon>Chlorobiota</taxon>
        <taxon>Chlorobiia</taxon>
        <taxon>Chlorobiales</taxon>
        <taxon>Chloroherpetonaceae</taxon>
        <taxon>Chloroherpeton</taxon>
    </lineage>
</organism>
<dbReference type="eggNOG" id="ENOG5033VG7">
    <property type="taxonomic scope" value="Bacteria"/>
</dbReference>
<sequence>MFRTRLTFIWMLLAFFGGHSSLLAENQAQIKPKNSAKRYPPKLRFNAEAFRSFEKNYIDTRQKYNFVYQNVIFDSVGCTLNQLTRPVIPIQLALNLAENDTATAILVAAKAFLDENEPLFHANSKQVVLGSLNDYDEFCAVLFERAAYGKHPAAGQSRGKVEFIVEKKTGHLYLLASTMTRIIGNLPDSATYPKNKLYDKLKDRTLRFSLGQKHIKFTINRLETIQLSRVCVYEKKTFDDIYDSHGKRVERRLVSDEPHLAYEVIIGEDLANPIATIFFDAITGEELAIDYPEPKW</sequence>
<name>B3QTD6_CHLT3</name>
<dbReference type="EMBL" id="CP001100">
    <property type="protein sequence ID" value="ACF12682.1"/>
    <property type="molecule type" value="Genomic_DNA"/>
</dbReference>
<feature type="chain" id="PRO_5002797780" evidence="1">
    <location>
        <begin position="25"/>
        <end position="296"/>
    </location>
</feature>
<gene>
    <name evidence="2" type="ordered locus">Ctha_0211</name>
</gene>
<dbReference type="HOGENOM" id="CLU_939079_0_0_10"/>
<reference evidence="2 3" key="1">
    <citation type="submission" date="2008-06" db="EMBL/GenBank/DDBJ databases">
        <title>Complete sequence of Chloroherpeton thalassium ATCC 35110.</title>
        <authorList>
            <consortium name="US DOE Joint Genome Institute"/>
            <person name="Lucas S."/>
            <person name="Copeland A."/>
            <person name="Lapidus A."/>
            <person name="Glavina del Rio T."/>
            <person name="Dalin E."/>
            <person name="Tice H."/>
            <person name="Bruce D."/>
            <person name="Goodwin L."/>
            <person name="Pitluck S."/>
            <person name="Schmutz J."/>
            <person name="Larimer F."/>
            <person name="Land M."/>
            <person name="Hauser L."/>
            <person name="Kyrpides N."/>
            <person name="Mikhailova N."/>
            <person name="Liu Z."/>
            <person name="Li T."/>
            <person name="Zhao F."/>
            <person name="Overmann J."/>
            <person name="Bryant D.A."/>
            <person name="Richardson P."/>
        </authorList>
    </citation>
    <scope>NUCLEOTIDE SEQUENCE [LARGE SCALE GENOMIC DNA]</scope>
    <source>
        <strain evidence="3">ATCC 35110 / GB-78</strain>
    </source>
</reference>